<dbReference type="Gene3D" id="1.10.2020.10">
    <property type="entry name" value="uronate isomerase, domain 2, chain A"/>
    <property type="match status" value="1"/>
</dbReference>
<dbReference type="Pfam" id="PF02614">
    <property type="entry name" value="UxaC"/>
    <property type="match status" value="1"/>
</dbReference>
<dbReference type="SUPFAM" id="SSF51556">
    <property type="entry name" value="Metallo-dependent hydrolases"/>
    <property type="match status" value="1"/>
</dbReference>
<dbReference type="Proteomes" id="UP000215086">
    <property type="component" value="Chromosome"/>
</dbReference>
<name>A0A286RJR2_9BACT</name>
<dbReference type="InterPro" id="IPR032466">
    <property type="entry name" value="Metal_Hydrolase"/>
</dbReference>
<comment type="pathway">
    <text evidence="2 7">Carbohydrate metabolism; pentose and glucuronate interconversion.</text>
</comment>
<protein>
    <recommendedName>
        <fullName evidence="5 7">Uronate isomerase</fullName>
        <ecNumber evidence="4 7">5.3.1.12</ecNumber>
    </recommendedName>
    <alternativeName>
        <fullName evidence="7">Glucuronate isomerase</fullName>
    </alternativeName>
    <alternativeName>
        <fullName evidence="7">Uronic isomerase</fullName>
    </alternativeName>
</protein>
<gene>
    <name evidence="7" type="primary">uxaC</name>
    <name evidence="8" type="ORF">THTE_3585</name>
</gene>
<dbReference type="AlphaFoldDB" id="A0A286RJR2"/>
<dbReference type="GO" id="GO:0019698">
    <property type="term" value="P:D-galacturonate catabolic process"/>
    <property type="evidence" value="ECO:0007669"/>
    <property type="project" value="TreeGrafter"/>
</dbReference>
<reference evidence="8 9" key="1">
    <citation type="journal article" name="Front. Microbiol.">
        <title>Sugar Metabolism of the First Thermophilic Planctomycete Thermogutta terrifontis: Comparative Genomic and Transcriptomic Approaches.</title>
        <authorList>
            <person name="Elcheninov A.G."/>
            <person name="Menzel P."/>
            <person name="Gudbergsdottir S.R."/>
            <person name="Slesarev A.I."/>
            <person name="Kadnikov V.V."/>
            <person name="Krogh A."/>
            <person name="Bonch-Osmolovskaya E.A."/>
            <person name="Peng X."/>
            <person name="Kublanov I.V."/>
        </authorList>
    </citation>
    <scope>NUCLEOTIDE SEQUENCE [LARGE SCALE GENOMIC DNA]</scope>
    <source>
        <strain evidence="8 9">R1</strain>
    </source>
</reference>
<comment type="similarity">
    <text evidence="3 7">Belongs to the metallo-dependent hydrolases superfamily. Uronate isomerase family.</text>
</comment>
<organism evidence="8 9">
    <name type="scientific">Thermogutta terrifontis</name>
    <dbReference type="NCBI Taxonomy" id="1331910"/>
    <lineage>
        <taxon>Bacteria</taxon>
        <taxon>Pseudomonadati</taxon>
        <taxon>Planctomycetota</taxon>
        <taxon>Planctomycetia</taxon>
        <taxon>Pirellulales</taxon>
        <taxon>Thermoguttaceae</taxon>
        <taxon>Thermogutta</taxon>
    </lineage>
</organism>
<keyword evidence="9" id="KW-1185">Reference proteome</keyword>
<comment type="catalytic activity">
    <reaction evidence="1 7">
        <text>D-glucuronate = D-fructuronate</text>
        <dbReference type="Rhea" id="RHEA:13049"/>
        <dbReference type="ChEBI" id="CHEBI:58720"/>
        <dbReference type="ChEBI" id="CHEBI:59863"/>
        <dbReference type="EC" id="5.3.1.12"/>
    </reaction>
</comment>
<dbReference type="EMBL" id="CP018477">
    <property type="protein sequence ID" value="ASV76186.1"/>
    <property type="molecule type" value="Genomic_DNA"/>
</dbReference>
<dbReference type="KEGG" id="ttf:THTE_3585"/>
<dbReference type="NCBIfam" id="NF002794">
    <property type="entry name" value="PRK02925.1"/>
    <property type="match status" value="1"/>
</dbReference>
<evidence type="ECO:0000256" key="2">
    <source>
        <dbReference type="ARBA" id="ARBA00004892"/>
    </source>
</evidence>
<dbReference type="GO" id="GO:0008880">
    <property type="term" value="F:glucuronate isomerase activity"/>
    <property type="evidence" value="ECO:0007669"/>
    <property type="project" value="UniProtKB-UniRule"/>
</dbReference>
<evidence type="ECO:0000256" key="6">
    <source>
        <dbReference type="ARBA" id="ARBA00023235"/>
    </source>
</evidence>
<sequence length="471" mass="54926">MDDDFLLENKTAERLYHEVARDLPIIDYHSHLPPDLIAQDYRFPNLTAVWLRGDHYKWRAMRANGVDEYFCTGNASDYEVFMKWAETVPRLLRNPLYHWTHMELKRPFGITDRLLCPETAAEIWEICNAKLAQPEFSCRGLLKQFNVVVVCTTDDPTDDLRYHRQVAQDGEFHVRVLPTFRPDRALMVEDPDRFHHWIDKLSEVSGVEVKDFSTLIEALRKRHDYFHQHGCRVSDHGIEQFYCEETTEGDLNQIFRQVYNGRSVSQNERNKFKAAVLYECALMDYEKGWVQQFHVGALRNNNTRMFQLVGPDTGFDAIADGNVARCMVRFFDRLEMEGKLTKTIVYNLNPAVNEVVASILACFQDGRIPGKMQYGAAWWFLDQRDGILKQLETLSNFGLLSRFVGMLTDSRSFLSFVRHEYFRRILCNLLGSEMERGLLPNDFDMIAELVRDVCYRNAVQYFNFPGVTGSK</sequence>
<dbReference type="PANTHER" id="PTHR30068:SF4">
    <property type="entry name" value="URONATE ISOMERASE"/>
    <property type="match status" value="1"/>
</dbReference>
<dbReference type="GO" id="GO:0042840">
    <property type="term" value="P:D-glucuronate catabolic process"/>
    <property type="evidence" value="ECO:0007669"/>
    <property type="project" value="TreeGrafter"/>
</dbReference>
<dbReference type="UniPathway" id="UPA00246"/>
<dbReference type="InterPro" id="IPR003766">
    <property type="entry name" value="Uronate_isomerase"/>
</dbReference>
<evidence type="ECO:0000256" key="5">
    <source>
        <dbReference type="ARBA" id="ARBA00020555"/>
    </source>
</evidence>
<dbReference type="Gene3D" id="3.20.20.140">
    <property type="entry name" value="Metal-dependent hydrolases"/>
    <property type="match status" value="1"/>
</dbReference>
<comment type="catalytic activity">
    <reaction evidence="7">
        <text>aldehydo-D-galacturonate = keto-D-tagaturonate</text>
        <dbReference type="Rhea" id="RHEA:27702"/>
        <dbReference type="ChEBI" id="CHEBI:12952"/>
        <dbReference type="ChEBI" id="CHEBI:17886"/>
    </reaction>
</comment>
<dbReference type="PANTHER" id="PTHR30068">
    <property type="entry name" value="URONATE ISOMERASE"/>
    <property type="match status" value="1"/>
</dbReference>
<evidence type="ECO:0000313" key="8">
    <source>
        <dbReference type="EMBL" id="ASV76186.1"/>
    </source>
</evidence>
<evidence type="ECO:0000256" key="3">
    <source>
        <dbReference type="ARBA" id="ARBA00008397"/>
    </source>
</evidence>
<dbReference type="EC" id="5.3.1.12" evidence="4 7"/>
<evidence type="ECO:0000256" key="4">
    <source>
        <dbReference type="ARBA" id="ARBA00012546"/>
    </source>
</evidence>
<keyword evidence="6 7" id="KW-0413">Isomerase</keyword>
<proteinExistence type="inferred from homology"/>
<accession>A0A286RJR2</accession>
<evidence type="ECO:0000313" key="9">
    <source>
        <dbReference type="Proteomes" id="UP000215086"/>
    </source>
</evidence>
<evidence type="ECO:0000256" key="1">
    <source>
        <dbReference type="ARBA" id="ARBA00001165"/>
    </source>
</evidence>
<dbReference type="HAMAP" id="MF_00675">
    <property type="entry name" value="UxaC"/>
    <property type="match status" value="1"/>
</dbReference>
<evidence type="ECO:0000256" key="7">
    <source>
        <dbReference type="HAMAP-Rule" id="MF_00675"/>
    </source>
</evidence>